<feature type="compositionally biased region" description="Basic and acidic residues" evidence="1">
    <location>
        <begin position="87"/>
        <end position="96"/>
    </location>
</feature>
<feature type="compositionally biased region" description="Polar residues" evidence="1">
    <location>
        <begin position="23"/>
        <end position="32"/>
    </location>
</feature>
<reference evidence="3" key="1">
    <citation type="submission" date="2016-11" db="UniProtKB">
        <authorList>
            <consortium name="WormBaseParasite"/>
        </authorList>
    </citation>
    <scope>IDENTIFICATION</scope>
</reference>
<organism evidence="2 3">
    <name type="scientific">Meloidogyne hapla</name>
    <name type="common">Root-knot nematode worm</name>
    <dbReference type="NCBI Taxonomy" id="6305"/>
    <lineage>
        <taxon>Eukaryota</taxon>
        <taxon>Metazoa</taxon>
        <taxon>Ecdysozoa</taxon>
        <taxon>Nematoda</taxon>
        <taxon>Chromadorea</taxon>
        <taxon>Rhabditida</taxon>
        <taxon>Tylenchina</taxon>
        <taxon>Tylenchomorpha</taxon>
        <taxon>Tylenchoidea</taxon>
        <taxon>Meloidogynidae</taxon>
        <taxon>Meloidogyninae</taxon>
        <taxon>Meloidogyne</taxon>
    </lineage>
</organism>
<protein>
    <submittedName>
        <fullName evidence="3">Uncharacterized protein</fullName>
    </submittedName>
</protein>
<feature type="compositionally biased region" description="Basic residues" evidence="1">
    <location>
        <begin position="35"/>
        <end position="55"/>
    </location>
</feature>
<sequence length="176" mass="20148">MNGKNRNSIEKRIVTLDKNYLTSQINSPTNSKKFLEKKKIHKQKSKNKGGKVLRKNKSDKILRKNSSGNKPLKSASFHNIDKNFTSESKKKNDVHLPKNTTKISDVDNVLTKNNDNRQKDVKIKHKKRMSFDEIHNKENLAEKSKSSKMEGKLSYSSSFPSNGVKFFGRNLKTGNI</sequence>
<accession>A0A1I8BXD2</accession>
<keyword evidence="2" id="KW-1185">Reference proteome</keyword>
<dbReference type="Proteomes" id="UP000095281">
    <property type="component" value="Unplaced"/>
</dbReference>
<feature type="region of interest" description="Disordered" evidence="1">
    <location>
        <begin position="23"/>
        <end position="100"/>
    </location>
</feature>
<name>A0A1I8BXD2_MELHA</name>
<evidence type="ECO:0000313" key="3">
    <source>
        <dbReference type="WBParaSite" id="MhA1_Contig711.frz3.gene1"/>
    </source>
</evidence>
<evidence type="ECO:0000313" key="2">
    <source>
        <dbReference type="Proteomes" id="UP000095281"/>
    </source>
</evidence>
<dbReference type="WBParaSite" id="MhA1_Contig711.frz3.gene1">
    <property type="protein sequence ID" value="MhA1_Contig711.frz3.gene1"/>
    <property type="gene ID" value="MhA1_Contig711.frz3.gene1"/>
</dbReference>
<proteinExistence type="predicted"/>
<evidence type="ECO:0000256" key="1">
    <source>
        <dbReference type="SAM" id="MobiDB-lite"/>
    </source>
</evidence>
<dbReference type="AlphaFoldDB" id="A0A1I8BXD2"/>